<dbReference type="Pfam" id="PF04883">
    <property type="entry name" value="HK97-gp10_like"/>
    <property type="match status" value="1"/>
</dbReference>
<evidence type="ECO:0008006" key="3">
    <source>
        <dbReference type="Google" id="ProtNLM"/>
    </source>
</evidence>
<protein>
    <recommendedName>
        <fullName evidence="3">HK97 gp10 family phage protein</fullName>
    </recommendedName>
</protein>
<sequence>MARGASSLIAAVDLSGLESLFDDLGDAAEEAARPAAQAAAQVFYDAAKANVGRIKKLSGNLDKAIYQAFSPENSGQGVAEYHISWNAKTAPHGHLLENGFWQRYQVVMTRKGWVTLARPESAGKKKPRRRASQAEKDAYYLPRPGGPVYIPGKAFMRGSLRAEPAAVLASADVLWQALERVK</sequence>
<evidence type="ECO:0000313" key="2">
    <source>
        <dbReference type="Proteomes" id="UP000029549"/>
    </source>
</evidence>
<dbReference type="AlphaFoldDB" id="A0A0E3CCN8"/>
<organism evidence="1 2">
    <name type="scientific">Comamonas thiooxydans</name>
    <dbReference type="NCBI Taxonomy" id="363952"/>
    <lineage>
        <taxon>Bacteria</taxon>
        <taxon>Pseudomonadati</taxon>
        <taxon>Pseudomonadota</taxon>
        <taxon>Betaproteobacteria</taxon>
        <taxon>Burkholderiales</taxon>
        <taxon>Comamonadaceae</taxon>
        <taxon>Comamonas</taxon>
    </lineage>
</organism>
<comment type="caution">
    <text evidence="1">The sequence shown here is derived from an EMBL/GenBank/DDBJ whole genome shotgun (WGS) entry which is preliminary data.</text>
</comment>
<gene>
    <name evidence="1" type="ORF">P608_21650</name>
</gene>
<dbReference type="InterPro" id="IPR010064">
    <property type="entry name" value="HK97-gp10_tail"/>
</dbReference>
<dbReference type="RefSeq" id="WP_034396323.1">
    <property type="nucleotide sequence ID" value="NZ_AWTM01000135.1"/>
</dbReference>
<dbReference type="Proteomes" id="UP000029549">
    <property type="component" value="Unassembled WGS sequence"/>
</dbReference>
<accession>A0A0E3CCN8</accession>
<dbReference type="EMBL" id="AWTP01000139">
    <property type="protein sequence ID" value="KGH06936.1"/>
    <property type="molecule type" value="Genomic_DNA"/>
</dbReference>
<evidence type="ECO:0000313" key="1">
    <source>
        <dbReference type="EMBL" id="KGH06936.1"/>
    </source>
</evidence>
<proteinExistence type="predicted"/>
<name>A0A0E3CCN8_9BURK</name>
<reference evidence="1 2" key="1">
    <citation type="submission" date="2013-09" db="EMBL/GenBank/DDBJ databases">
        <title>High correlation between genotypes and phenotypes of environmental bacteria Comamonas testosteroni strains.</title>
        <authorList>
            <person name="Liu L."/>
            <person name="Zhu W."/>
            <person name="Xia X."/>
            <person name="Xu B."/>
            <person name="Luo M."/>
            <person name="Wang G."/>
        </authorList>
    </citation>
    <scope>NUCLEOTIDE SEQUENCE [LARGE SCALE GENOMIC DNA]</scope>
    <source>
        <strain evidence="1 2">DF2</strain>
    </source>
</reference>
<keyword evidence="2" id="KW-1185">Reference proteome</keyword>